<protein>
    <recommendedName>
        <fullName evidence="3">Reverse transcriptase</fullName>
    </recommendedName>
</protein>
<comment type="caution">
    <text evidence="1">The sequence shown here is derived from an EMBL/GenBank/DDBJ whole genome shotgun (WGS) entry which is preliminary data.</text>
</comment>
<name>A0ABD3HTD8_9MARC</name>
<proteinExistence type="predicted"/>
<evidence type="ECO:0008006" key="3">
    <source>
        <dbReference type="Google" id="ProtNLM"/>
    </source>
</evidence>
<accession>A0ABD3HTD8</accession>
<keyword evidence="2" id="KW-1185">Reference proteome</keyword>
<organism evidence="1 2">
    <name type="scientific">Riccia sorocarpa</name>
    <dbReference type="NCBI Taxonomy" id="122646"/>
    <lineage>
        <taxon>Eukaryota</taxon>
        <taxon>Viridiplantae</taxon>
        <taxon>Streptophyta</taxon>
        <taxon>Embryophyta</taxon>
        <taxon>Marchantiophyta</taxon>
        <taxon>Marchantiopsida</taxon>
        <taxon>Marchantiidae</taxon>
        <taxon>Marchantiales</taxon>
        <taxon>Ricciaceae</taxon>
        <taxon>Riccia</taxon>
    </lineage>
</organism>
<dbReference type="EMBL" id="JBJQOH010000003">
    <property type="protein sequence ID" value="KAL3694201.1"/>
    <property type="molecule type" value="Genomic_DNA"/>
</dbReference>
<reference evidence="1 2" key="1">
    <citation type="submission" date="2024-09" db="EMBL/GenBank/DDBJ databases">
        <title>Chromosome-scale assembly of Riccia sorocarpa.</title>
        <authorList>
            <person name="Paukszto L."/>
        </authorList>
    </citation>
    <scope>NUCLEOTIDE SEQUENCE [LARGE SCALE GENOMIC DNA]</scope>
    <source>
        <strain evidence="1">LP-2024</strain>
        <tissue evidence="1">Aerial parts of the thallus</tissue>
    </source>
</reference>
<dbReference type="PANTHER" id="PTHR33116">
    <property type="entry name" value="REVERSE TRANSCRIPTASE ZINC-BINDING DOMAIN-CONTAINING PROTEIN-RELATED-RELATED"/>
    <property type="match status" value="1"/>
</dbReference>
<evidence type="ECO:0000313" key="2">
    <source>
        <dbReference type="Proteomes" id="UP001633002"/>
    </source>
</evidence>
<dbReference type="AlphaFoldDB" id="A0ABD3HTD8"/>
<gene>
    <name evidence="1" type="ORF">R1sor_007852</name>
</gene>
<sequence length="453" mass="52623">MEERLQILEDEEATLWFPRSRSKWLNEEEAPTSYFFHLVKHRLSRDRITGLKAEDGTVVRGRDDILKMITDYYQDIYNADFFTKFLRMTPVYSFGHRPGIFYAKKVIKRFEKASGASLNVQKSLVMALGGSQTRGWIWEIGCEIADDRRRFKFLGVLSGRRITQLETTEGIVLSIERRLQSWVNQNLTFTSRLLLIKHILSAIPAHYMMAVGLDSKGLTKVDRASRQFLWGFREDGKPKLSLIAWDKLHRRKERGGLGWTNIRNRMDTQLAFKVIRCIRGDEEPENWQRLAAAILHLHSTKSGRGEWRIPELLLLSNGLRIQKAPTLSRLLQNWFRVKKNLTIDQDRLEFPMGLDYTKLEAFLSLGDQADNAAINSARKWARKLGWKSTSDMISPASNWKDWRRELTGQALFSEEADKRAMELAWDPIWQIVNTHDLALNSLKPSSIPRQIHP</sequence>
<dbReference type="PANTHER" id="PTHR33116:SF78">
    <property type="entry name" value="OS12G0587133 PROTEIN"/>
    <property type="match status" value="1"/>
</dbReference>
<dbReference type="Proteomes" id="UP001633002">
    <property type="component" value="Unassembled WGS sequence"/>
</dbReference>
<evidence type="ECO:0000313" key="1">
    <source>
        <dbReference type="EMBL" id="KAL3694201.1"/>
    </source>
</evidence>